<dbReference type="RefSeq" id="WP_118933361.1">
    <property type="nucleotide sequence ID" value="NZ_CP061008.1"/>
</dbReference>
<dbReference type="AlphaFoldDB" id="A0A424WA54"/>
<dbReference type="Proteomes" id="UP000285324">
    <property type="component" value="Unassembled WGS sequence"/>
</dbReference>
<keyword evidence="2" id="KW-0119">Carbohydrate metabolism</keyword>
<dbReference type="InterPro" id="IPR019405">
    <property type="entry name" value="Lactonase_7-beta_prop"/>
</dbReference>
<evidence type="ECO:0000313" key="3">
    <source>
        <dbReference type="EMBL" id="RPJ90105.1"/>
    </source>
</evidence>
<comment type="similarity">
    <text evidence="1">Belongs to the cycloisomerase 2 family.</text>
</comment>
<organism evidence="3 4">
    <name type="scientific">Alcaligenes xylosoxydans xylosoxydans</name>
    <name type="common">Achromobacter xylosoxidans</name>
    <dbReference type="NCBI Taxonomy" id="85698"/>
    <lineage>
        <taxon>Bacteria</taxon>
        <taxon>Pseudomonadati</taxon>
        <taxon>Pseudomonadota</taxon>
        <taxon>Betaproteobacteria</taxon>
        <taxon>Burkholderiales</taxon>
        <taxon>Alcaligenaceae</taxon>
        <taxon>Achromobacter</taxon>
    </lineage>
</organism>
<dbReference type="OrthoDB" id="9790815at2"/>
<dbReference type="SUPFAM" id="SSF51004">
    <property type="entry name" value="C-terminal (heme d1) domain of cytochrome cd1-nitrite reductase"/>
    <property type="match status" value="1"/>
</dbReference>
<dbReference type="Pfam" id="PF10282">
    <property type="entry name" value="Lactonase"/>
    <property type="match status" value="1"/>
</dbReference>
<sequence length="375" mass="39848">MAESNTHSPARGTANWLIAVGTYTRPMPHVHGIGRGIHLLSFDSATAALRELRVHSHSVNPSYLCHSASLGLLYGVSEQEEGASIDVYAVDDAATLRHLLNVPTPGASPCHICLTPAADRLFVSNYGSGELLSFRLDGQGLPISPPDIIVRHGSGPRSDRQASPHVHCAQPTPSGDAVYLCDLGTDSVARHALRGTTLDLLPDLQLQIGPGSGPRHLRLNPAGTRAFVLNELSNSVTVVQLPTARNPHAQALTRIGTLPADWHNANSASALCLHPSGRWLYATNRGHDSIAGFRLLESAPWLEPIGLWPAGGRTPRDAAIPPDGGFLLVASQDEHRISCMRIDPDSGQLQPAGVPFAISSPACVLPLLRKGPPRP</sequence>
<dbReference type="GO" id="GO:0006006">
    <property type="term" value="P:glucose metabolic process"/>
    <property type="evidence" value="ECO:0007669"/>
    <property type="project" value="UniProtKB-KW"/>
</dbReference>
<name>A0A424WA54_ALCXX</name>
<dbReference type="Gene3D" id="2.130.10.10">
    <property type="entry name" value="YVTN repeat-like/Quinoprotein amine dehydrogenase"/>
    <property type="match status" value="1"/>
</dbReference>
<dbReference type="InterPro" id="IPR050282">
    <property type="entry name" value="Cycloisomerase_2"/>
</dbReference>
<dbReference type="InterPro" id="IPR015943">
    <property type="entry name" value="WD40/YVTN_repeat-like_dom_sf"/>
</dbReference>
<gene>
    <name evidence="3" type="ORF">DY367_19630</name>
</gene>
<comment type="caution">
    <text evidence="3">The sequence shown here is derived from an EMBL/GenBank/DDBJ whole genome shotgun (WGS) entry which is preliminary data.</text>
</comment>
<keyword evidence="2" id="KW-0313">Glucose metabolism</keyword>
<proteinExistence type="inferred from homology"/>
<dbReference type="GO" id="GO:0017057">
    <property type="term" value="F:6-phosphogluconolactonase activity"/>
    <property type="evidence" value="ECO:0007669"/>
    <property type="project" value="TreeGrafter"/>
</dbReference>
<evidence type="ECO:0000256" key="2">
    <source>
        <dbReference type="ARBA" id="ARBA00022526"/>
    </source>
</evidence>
<dbReference type="InterPro" id="IPR011048">
    <property type="entry name" value="Haem_d1_sf"/>
</dbReference>
<dbReference type="PANTHER" id="PTHR30344">
    <property type="entry name" value="6-PHOSPHOGLUCONOLACTONASE-RELATED"/>
    <property type="match status" value="1"/>
</dbReference>
<dbReference type="EMBL" id="QVXO01000031">
    <property type="protein sequence ID" value="RPJ90105.1"/>
    <property type="molecule type" value="Genomic_DNA"/>
</dbReference>
<evidence type="ECO:0000313" key="4">
    <source>
        <dbReference type="Proteomes" id="UP000285324"/>
    </source>
</evidence>
<protein>
    <submittedName>
        <fullName evidence="3">Lactonase family protein</fullName>
    </submittedName>
</protein>
<evidence type="ECO:0000256" key="1">
    <source>
        <dbReference type="ARBA" id="ARBA00005564"/>
    </source>
</evidence>
<dbReference type="PANTHER" id="PTHR30344:SF1">
    <property type="entry name" value="6-PHOSPHOGLUCONOLACTONASE"/>
    <property type="match status" value="1"/>
</dbReference>
<accession>A0A424WA54</accession>
<reference evidence="3 4" key="1">
    <citation type="submission" date="2018-08" db="EMBL/GenBank/DDBJ databases">
        <title>Achromobacter xylosoxidans Genome sequencing and assembly.</title>
        <authorList>
            <person name="Wang R."/>
            <person name="Rensing C."/>
            <person name="Li Y."/>
        </authorList>
    </citation>
    <scope>NUCLEOTIDE SEQUENCE [LARGE SCALE GENOMIC DNA]</scope>
    <source>
        <strain evidence="3 4">GD003A</strain>
    </source>
</reference>